<comment type="caution">
    <text evidence="1">The sequence shown here is derived from an EMBL/GenBank/DDBJ whole genome shotgun (WGS) entry which is preliminary data.</text>
</comment>
<reference evidence="1 2" key="1">
    <citation type="journal article" date="2017" name="Genome Biol. Evol.">
        <title>Phytophthora megakarya and P. palmivora, closely related causal agents of cacao black pod rot, underwent increases in genome sizes and gene numbers by different mechanisms.</title>
        <authorList>
            <person name="Ali S.S."/>
            <person name="Shao J."/>
            <person name="Lary D.J."/>
            <person name="Kronmiller B."/>
            <person name="Shen D."/>
            <person name="Strem M.D."/>
            <person name="Amoako-Attah I."/>
            <person name="Akrofi A.Y."/>
            <person name="Begoude B.A."/>
            <person name="Ten Hoopen G.M."/>
            <person name="Coulibaly K."/>
            <person name="Kebe B.I."/>
            <person name="Melnick R.L."/>
            <person name="Guiltinan M.J."/>
            <person name="Tyler B.M."/>
            <person name="Meinhardt L.W."/>
            <person name="Bailey B.A."/>
        </authorList>
    </citation>
    <scope>NUCLEOTIDE SEQUENCE [LARGE SCALE GENOMIC DNA]</scope>
    <source>
        <strain evidence="2">sbr112.9</strain>
    </source>
</reference>
<dbReference type="AlphaFoldDB" id="A0A2P4WXW6"/>
<evidence type="ECO:0000313" key="1">
    <source>
        <dbReference type="EMBL" id="POM58131.1"/>
    </source>
</evidence>
<gene>
    <name evidence="1" type="ORF">PHPALM_37269</name>
</gene>
<dbReference type="Proteomes" id="UP000237271">
    <property type="component" value="Unassembled WGS sequence"/>
</dbReference>
<organism evidence="1 2">
    <name type="scientific">Phytophthora palmivora</name>
    <dbReference type="NCBI Taxonomy" id="4796"/>
    <lineage>
        <taxon>Eukaryota</taxon>
        <taxon>Sar</taxon>
        <taxon>Stramenopiles</taxon>
        <taxon>Oomycota</taxon>
        <taxon>Peronosporomycetes</taxon>
        <taxon>Peronosporales</taxon>
        <taxon>Peronosporaceae</taxon>
        <taxon>Phytophthora</taxon>
    </lineage>
</organism>
<proteinExistence type="predicted"/>
<accession>A0A2P4WXW6</accession>
<dbReference type="EMBL" id="NCKW01020349">
    <property type="protein sequence ID" value="POM58131.1"/>
    <property type="molecule type" value="Genomic_DNA"/>
</dbReference>
<protein>
    <submittedName>
        <fullName evidence="1">Uncharacterized protein</fullName>
    </submittedName>
</protein>
<evidence type="ECO:0000313" key="2">
    <source>
        <dbReference type="Proteomes" id="UP000237271"/>
    </source>
</evidence>
<name>A0A2P4WXW6_9STRA</name>
<sequence>MAGGVAVIIVCRRYQASGNYSDISVDKNHAPARAVQDASGNSTISRLANFLADLLSQTQVSSTEWSNVLSVARTLLRDSEDDVAMLEQHCDIEVAKVDQFLRDEIERPLLEACKLGNADRRSYVWGMPDDPCPLPDTKKRRPTSISFQIYRVVLLADQLVPSEPGEMQLDHQVDVSDLELVCHLATRILRSSNARISIMGSSHEHELLSHESINHNFNKLDTNQIDVATLCWIGSKPHHEPTSSQYVTMQSLALTMKGLQVQLKVDLNKEKTT</sequence>
<keyword evidence="2" id="KW-1185">Reference proteome</keyword>